<evidence type="ECO:0000313" key="1">
    <source>
        <dbReference type="EMBL" id="KAF2735305.1"/>
    </source>
</evidence>
<dbReference type="Proteomes" id="UP000799444">
    <property type="component" value="Unassembled WGS sequence"/>
</dbReference>
<keyword evidence="2" id="KW-1185">Reference proteome</keyword>
<comment type="caution">
    <text evidence="1">The sequence shown here is derived from an EMBL/GenBank/DDBJ whole genome shotgun (WGS) entry which is preliminary data.</text>
</comment>
<dbReference type="AlphaFoldDB" id="A0A9P4QZG1"/>
<accession>A0A9P4QZG1</accession>
<dbReference type="OrthoDB" id="5354164at2759"/>
<dbReference type="EMBL" id="ML996137">
    <property type="protein sequence ID" value="KAF2735305.1"/>
    <property type="molecule type" value="Genomic_DNA"/>
</dbReference>
<name>A0A9P4QZG1_9PLEO</name>
<gene>
    <name evidence="1" type="ORF">EJ04DRAFT_601194</name>
</gene>
<sequence>MKVEAPVEFHGLRDVLSVSRRREAEEGVAHITARILGALFESVIPPIPHLTTAYAKRVSEISEGLEGASQHQHAGIFADRAGADGTSIWAAATSGQSTIAMHLLSCMLARIWKPQEATSLWVELVDRRKQEFYKACNETNVARIPSIIAAQQMFTRDQFIDLGFERKVMASDRGCEQAPSADSVYACGQQYQNANKFPPRSVRKRIESMEISSDSYGTTNLWRSPKSTERSDPACDFVLAFVPQRARAR</sequence>
<protein>
    <submittedName>
        <fullName evidence="1">Uncharacterized protein</fullName>
    </submittedName>
</protein>
<reference evidence="1" key="1">
    <citation type="journal article" date="2020" name="Stud. Mycol.">
        <title>101 Dothideomycetes genomes: a test case for predicting lifestyles and emergence of pathogens.</title>
        <authorList>
            <person name="Haridas S."/>
            <person name="Albert R."/>
            <person name="Binder M."/>
            <person name="Bloem J."/>
            <person name="Labutti K."/>
            <person name="Salamov A."/>
            <person name="Andreopoulos B."/>
            <person name="Baker S."/>
            <person name="Barry K."/>
            <person name="Bills G."/>
            <person name="Bluhm B."/>
            <person name="Cannon C."/>
            <person name="Castanera R."/>
            <person name="Culley D."/>
            <person name="Daum C."/>
            <person name="Ezra D."/>
            <person name="Gonzalez J."/>
            <person name="Henrissat B."/>
            <person name="Kuo A."/>
            <person name="Liang C."/>
            <person name="Lipzen A."/>
            <person name="Lutzoni F."/>
            <person name="Magnuson J."/>
            <person name="Mondo S."/>
            <person name="Nolan M."/>
            <person name="Ohm R."/>
            <person name="Pangilinan J."/>
            <person name="Park H.-J."/>
            <person name="Ramirez L."/>
            <person name="Alfaro M."/>
            <person name="Sun H."/>
            <person name="Tritt A."/>
            <person name="Yoshinaga Y."/>
            <person name="Zwiers L.-H."/>
            <person name="Turgeon B."/>
            <person name="Goodwin S."/>
            <person name="Spatafora J."/>
            <person name="Crous P."/>
            <person name="Grigoriev I."/>
        </authorList>
    </citation>
    <scope>NUCLEOTIDE SEQUENCE</scope>
    <source>
        <strain evidence="1">CBS 125425</strain>
    </source>
</reference>
<organism evidence="1 2">
    <name type="scientific">Polyplosphaeria fusca</name>
    <dbReference type="NCBI Taxonomy" id="682080"/>
    <lineage>
        <taxon>Eukaryota</taxon>
        <taxon>Fungi</taxon>
        <taxon>Dikarya</taxon>
        <taxon>Ascomycota</taxon>
        <taxon>Pezizomycotina</taxon>
        <taxon>Dothideomycetes</taxon>
        <taxon>Pleosporomycetidae</taxon>
        <taxon>Pleosporales</taxon>
        <taxon>Tetraplosphaeriaceae</taxon>
        <taxon>Polyplosphaeria</taxon>
    </lineage>
</organism>
<evidence type="ECO:0000313" key="2">
    <source>
        <dbReference type="Proteomes" id="UP000799444"/>
    </source>
</evidence>
<proteinExistence type="predicted"/>